<organism evidence="3 4">
    <name type="scientific">Halogeometricum luteum</name>
    <dbReference type="NCBI Taxonomy" id="2950537"/>
    <lineage>
        <taxon>Archaea</taxon>
        <taxon>Methanobacteriati</taxon>
        <taxon>Methanobacteriota</taxon>
        <taxon>Stenosarchaea group</taxon>
        <taxon>Halobacteria</taxon>
        <taxon>Halobacteriales</taxon>
        <taxon>Haloferacaceae</taxon>
        <taxon>Halogeometricum</taxon>
    </lineage>
</organism>
<feature type="transmembrane region" description="Helical" evidence="2">
    <location>
        <begin position="268"/>
        <end position="287"/>
    </location>
</feature>
<evidence type="ECO:0000313" key="4">
    <source>
        <dbReference type="Proteomes" id="UP001254813"/>
    </source>
</evidence>
<protein>
    <submittedName>
        <fullName evidence="3">Uncharacterized protein</fullName>
    </submittedName>
</protein>
<dbReference type="RefSeq" id="WP_310926527.1">
    <property type="nucleotide sequence ID" value="NZ_JAMQOQ010000001.1"/>
</dbReference>
<reference evidence="3 4" key="1">
    <citation type="submission" date="2022-06" db="EMBL/GenBank/DDBJ databases">
        <title>Halogeometricum sp. a new haloarchaeum isolate from saline soil.</title>
        <authorList>
            <person name="Strakova D."/>
            <person name="Galisteo C."/>
            <person name="Sanchez-Porro C."/>
            <person name="Ventosa A."/>
        </authorList>
    </citation>
    <scope>NUCLEOTIDE SEQUENCE [LARGE SCALE GENOMIC DNA]</scope>
    <source>
        <strain evidence="4">S3BR25-2</strain>
    </source>
</reference>
<dbReference type="EMBL" id="JAMQOQ010000001">
    <property type="protein sequence ID" value="MDS0292681.1"/>
    <property type="molecule type" value="Genomic_DNA"/>
</dbReference>
<comment type="caution">
    <text evidence="3">The sequence shown here is derived from an EMBL/GenBank/DDBJ whole genome shotgun (WGS) entry which is preliminary data.</text>
</comment>
<feature type="transmembrane region" description="Helical" evidence="2">
    <location>
        <begin position="42"/>
        <end position="67"/>
    </location>
</feature>
<dbReference type="Proteomes" id="UP001254813">
    <property type="component" value="Unassembled WGS sequence"/>
</dbReference>
<feature type="region of interest" description="Disordered" evidence="1">
    <location>
        <begin position="1"/>
        <end position="21"/>
    </location>
</feature>
<evidence type="ECO:0000256" key="2">
    <source>
        <dbReference type="SAM" id="Phobius"/>
    </source>
</evidence>
<keyword evidence="2" id="KW-0472">Membrane</keyword>
<feature type="transmembrane region" description="Helical" evidence="2">
    <location>
        <begin position="79"/>
        <end position="98"/>
    </location>
</feature>
<keyword evidence="4" id="KW-1185">Reference proteome</keyword>
<evidence type="ECO:0000313" key="3">
    <source>
        <dbReference type="EMBL" id="MDS0292681.1"/>
    </source>
</evidence>
<sequence>MSEGDGGGGDDEGSDIGTANTMRGRADESRLKVRLLLQTNRLVVTGAFALFIFAGFIAFSVFLAPSLDAEITSSDTIETIFSTMISVLVTGTTLVITINQLVLSQENGPLGDQRERMSDAMDFRTYAKDLLGQSVPADPSAFLQALVRETERRSEVLDRLVADSDDEELREQVTEFVDSIHGNAQEVEDEFDGASFGTFDVLFAALNFNYSWKIYQVERITGEFDDSLTDDQKRAFEDLRTSLSMFGPAREHIKTLYFQWALVNLSQYILYVAVPALLVAGVMLTFVGAETFGSTQFLDVPVITWVVSGAFTLTLIPFLLFTSYILRIATVAKRTLAIGPLILRDSQR</sequence>
<gene>
    <name evidence="3" type="ORF">NDI79_00695</name>
</gene>
<proteinExistence type="predicted"/>
<dbReference type="Pfam" id="PF25927">
    <property type="entry name" value="DUF7972"/>
    <property type="match status" value="1"/>
</dbReference>
<evidence type="ECO:0000256" key="1">
    <source>
        <dbReference type="SAM" id="MobiDB-lite"/>
    </source>
</evidence>
<keyword evidence="2" id="KW-1133">Transmembrane helix</keyword>
<feature type="transmembrane region" description="Helical" evidence="2">
    <location>
        <begin position="302"/>
        <end position="326"/>
    </location>
</feature>
<dbReference type="InterPro" id="IPR058278">
    <property type="entry name" value="DUF7972"/>
</dbReference>
<name>A0ABU2FVV6_9EURY</name>
<keyword evidence="2" id="KW-0812">Transmembrane</keyword>
<accession>A0ABU2FVV6</accession>